<evidence type="ECO:0000256" key="1">
    <source>
        <dbReference type="SAM" id="MobiDB-lite"/>
    </source>
</evidence>
<organism evidence="2 3">
    <name type="scientific">Pseudomonas pergaminensis</name>
    <dbReference type="NCBI Taxonomy" id="2853159"/>
    <lineage>
        <taxon>Bacteria</taxon>
        <taxon>Pseudomonadati</taxon>
        <taxon>Pseudomonadota</taxon>
        <taxon>Gammaproteobacteria</taxon>
        <taxon>Pseudomonadales</taxon>
        <taxon>Pseudomonadaceae</taxon>
        <taxon>Pseudomonas</taxon>
    </lineage>
</organism>
<evidence type="ECO:0000313" key="3">
    <source>
        <dbReference type="Proteomes" id="UP001056907"/>
    </source>
</evidence>
<dbReference type="KEGG" id="ppeg:KUA23_03775"/>
<protein>
    <submittedName>
        <fullName evidence="2">Type III secretion system HrpP C-terminal domain-containing protein</fullName>
    </submittedName>
</protein>
<dbReference type="RefSeq" id="WP_214496670.1">
    <property type="nucleotide sequence ID" value="NZ_CP078013.2"/>
</dbReference>
<name>A0ABD7TKF6_9PSED</name>
<evidence type="ECO:0000313" key="2">
    <source>
        <dbReference type="EMBL" id="USW01866.1"/>
    </source>
</evidence>
<dbReference type="AlphaFoldDB" id="A0ABD7TKF6"/>
<sequence length="153" mass="16733">MTQVSDRPAERPRVREQREERELGAGGVVPEALTRLFNQLWADDGEGSGGGASLSGSKLLGGAAMIEALAEQLAPRLLATSQWPLQAVLYLPRLGRINATVRREQNSWSIDLEAQEDTTARWLSSVRQQCEDRFALTLEQPVSLFVPNAGCAC</sequence>
<dbReference type="EMBL" id="CP078013">
    <property type="protein sequence ID" value="USW01866.1"/>
    <property type="molecule type" value="Genomic_DNA"/>
</dbReference>
<feature type="compositionally biased region" description="Basic and acidic residues" evidence="1">
    <location>
        <begin position="7"/>
        <end position="23"/>
    </location>
</feature>
<dbReference type="InterPro" id="IPR049757">
    <property type="entry name" value="T3SS_HrpP-like_C"/>
</dbReference>
<accession>A0ABD7TKF6</accession>
<dbReference type="CDD" id="cd17468">
    <property type="entry name" value="T3SS_HrpP_C"/>
    <property type="match status" value="1"/>
</dbReference>
<gene>
    <name evidence="2" type="ORF">KUA23_03775</name>
</gene>
<reference evidence="2" key="1">
    <citation type="journal article" date="2022" name="Front. Plant Sci.">
        <title>Agronomic efficiency and genome mining analysis of the wheat-biostimulant rhizospheric bacterium Pseudomonas pergaminensis sp. nov. strain 1008T.</title>
        <authorList>
            <person name="Diaz M."/>
            <person name="Bach T."/>
            <person name="Gonzalez Anta G."/>
            <person name="Agaras B."/>
            <person name="Wibberg D."/>
            <person name="Noguera F."/>
            <person name="Canciani W."/>
            <person name="Valverde C."/>
        </authorList>
    </citation>
    <scope>NUCLEOTIDE SEQUENCE</scope>
    <source>
        <strain evidence="2">1008</strain>
    </source>
</reference>
<proteinExistence type="predicted"/>
<feature type="region of interest" description="Disordered" evidence="1">
    <location>
        <begin position="1"/>
        <end position="25"/>
    </location>
</feature>
<reference evidence="2" key="2">
    <citation type="submission" date="2024-04" db="EMBL/GenBank/DDBJ databases">
        <authorList>
            <person name="Diaz M."/>
            <person name="Bach T."/>
            <person name="Gonzalez Anta G."/>
            <person name="Agaras B."/>
            <person name="Wibberg D."/>
            <person name="Noguera F."/>
            <person name="Canciani W."/>
            <person name="Ybarra T."/>
            <person name="Nunez M.L."/>
            <person name="Valverde C."/>
        </authorList>
    </citation>
    <scope>NUCLEOTIDE SEQUENCE</scope>
    <source>
        <strain evidence="2">1008</strain>
    </source>
</reference>
<dbReference type="Proteomes" id="UP001056907">
    <property type="component" value="Chromosome"/>
</dbReference>